<keyword evidence="2" id="KW-1185">Reference proteome</keyword>
<dbReference type="RefSeq" id="WP_145973383.1">
    <property type="nucleotide sequence ID" value="NZ_HG966617.1"/>
</dbReference>
<dbReference type="AlphaFoldDB" id="X5MM90"/>
<evidence type="ECO:0000313" key="2">
    <source>
        <dbReference type="Proteomes" id="UP000032160"/>
    </source>
</evidence>
<evidence type="ECO:0000313" key="1">
    <source>
        <dbReference type="EMBL" id="CDO60175.1"/>
    </source>
</evidence>
<dbReference type="EMBL" id="HG966617">
    <property type="protein sequence ID" value="CDO60175.1"/>
    <property type="molecule type" value="Genomic_DNA"/>
</dbReference>
<reference evidence="1 2" key="1">
    <citation type="journal article" date="2014" name="Front. Genet.">
        <title>Genome and metabolic network of "Candidatus Phaeomarinobacter ectocarpi" Ec32, a new candidate genus of Alphaproteobacteria frequently associated with brown algae.</title>
        <authorList>
            <person name="Dittami S.M."/>
            <person name="Barbeyron T."/>
            <person name="Boyen C."/>
            <person name="Cambefort J."/>
            <person name="Collet G."/>
            <person name="Delage L."/>
            <person name="Gobet A."/>
            <person name="Groisillier A."/>
            <person name="Leblanc C."/>
            <person name="Michel G."/>
            <person name="Scornet D."/>
            <person name="Siegel A."/>
            <person name="Tapia J.E."/>
            <person name="Tonon T."/>
        </authorList>
    </citation>
    <scope>NUCLEOTIDE SEQUENCE [LARGE SCALE GENOMIC DNA]</scope>
    <source>
        <strain evidence="1 2">Ec32</strain>
    </source>
</reference>
<accession>X5MM90</accession>
<sequence>MDGKTSQHGSEYRLQNFRQQIRRLKSGEYAYHDSEDALRQLDDIASSFEERLIKSRGAFPDIRKRQEAEANSFINLCHPILGIILRSSNVRNAFEVYEPLKKIIESYLGEDSHLILSSEWDYTPFTWPMGLIELPKYVIIGLPASESDNPLLLPLAGHELGHSVWPQKGLHGHFLNILKDKVVEYYHENWDNDVSGLPKINLAQLEEDMFSRRIWINSLAWSLRQSEESFCDALGVRIFGRSYLHAFSYLLAPSLGARSTDYPSARLRSRIIESAMARLSGSDESWFGAQFESQDSNEIDPLASFQLAAADYATDQIFEQLIDKAFEVSSSSGVNSPDNTEVASMLECFKSGIPKDGIGDLQDIVQAGWELADWFHKEEIVDQRKNLEQVGELILKTIEVSEFHRRISN</sequence>
<proteinExistence type="predicted"/>
<protein>
    <submittedName>
        <fullName evidence="1">Uncharacterized protein</fullName>
    </submittedName>
</protein>
<name>X5MM90_9HYPH</name>
<organism evidence="1 2">
    <name type="scientific">Candidatus Phaeomarinibacter ectocarpi</name>
    <dbReference type="NCBI Taxonomy" id="1458461"/>
    <lineage>
        <taxon>Bacteria</taxon>
        <taxon>Pseudomonadati</taxon>
        <taxon>Pseudomonadota</taxon>
        <taxon>Alphaproteobacteria</taxon>
        <taxon>Hyphomicrobiales</taxon>
        <taxon>Parvibaculaceae</taxon>
        <taxon>Candidatus Phaeomarinibacter</taxon>
    </lineage>
</organism>
<dbReference type="HOGENOM" id="CLU_672102_0_0_5"/>
<dbReference type="KEGG" id="pect:BN1012_Phect1962"/>
<gene>
    <name evidence="1" type="ORF">BN1012_Phect1962</name>
</gene>
<dbReference type="OrthoDB" id="8457135at2"/>
<dbReference type="Proteomes" id="UP000032160">
    <property type="component" value="Chromosome I"/>
</dbReference>